<dbReference type="InterPro" id="IPR013216">
    <property type="entry name" value="Methyltransf_11"/>
</dbReference>
<dbReference type="AlphaFoldDB" id="A0A5C6ULK9"/>
<feature type="chain" id="PRO_5023053067" evidence="1">
    <location>
        <begin position="24"/>
        <end position="282"/>
    </location>
</feature>
<keyword evidence="3" id="KW-0808">Transferase</keyword>
<reference evidence="3 4" key="1">
    <citation type="submission" date="2019-08" db="EMBL/GenBank/DDBJ databases">
        <title>Sphingorhabdus soil sp. nov., isolated from arctic soil.</title>
        <authorList>
            <person name="Liu Y."/>
        </authorList>
    </citation>
    <scope>NUCLEOTIDE SEQUENCE [LARGE SCALE GENOMIC DNA]</scope>
    <source>
        <strain evidence="3 4">D-2Q-5-6</strain>
    </source>
</reference>
<keyword evidence="4" id="KW-1185">Reference proteome</keyword>
<dbReference type="Gene3D" id="3.40.50.150">
    <property type="entry name" value="Vaccinia Virus protein VP39"/>
    <property type="match status" value="1"/>
</dbReference>
<accession>A0A5C6ULK9</accession>
<dbReference type="EMBL" id="VOPY01000001">
    <property type="protein sequence ID" value="TXC74152.1"/>
    <property type="molecule type" value="Genomic_DNA"/>
</dbReference>
<dbReference type="GO" id="GO:0008757">
    <property type="term" value="F:S-adenosylmethionine-dependent methyltransferase activity"/>
    <property type="evidence" value="ECO:0007669"/>
    <property type="project" value="InterPro"/>
</dbReference>
<feature type="signal peptide" evidence="1">
    <location>
        <begin position="1"/>
        <end position="23"/>
    </location>
</feature>
<dbReference type="Proteomes" id="UP000321129">
    <property type="component" value="Unassembled WGS sequence"/>
</dbReference>
<gene>
    <name evidence="3" type="ORF">FSZ31_05400</name>
</gene>
<dbReference type="InterPro" id="IPR029063">
    <property type="entry name" value="SAM-dependent_MTases_sf"/>
</dbReference>
<evidence type="ECO:0000313" key="4">
    <source>
        <dbReference type="Proteomes" id="UP000321129"/>
    </source>
</evidence>
<evidence type="ECO:0000256" key="1">
    <source>
        <dbReference type="SAM" id="SignalP"/>
    </source>
</evidence>
<dbReference type="Pfam" id="PF08241">
    <property type="entry name" value="Methyltransf_11"/>
    <property type="match status" value="1"/>
</dbReference>
<feature type="domain" description="Methyltransferase type 11" evidence="2">
    <location>
        <begin position="87"/>
        <end position="190"/>
    </location>
</feature>
<dbReference type="InterPro" id="IPR016980">
    <property type="entry name" value="S-AdoMet-dep_MeTrfase_Alr7345"/>
</dbReference>
<evidence type="ECO:0000259" key="2">
    <source>
        <dbReference type="Pfam" id="PF08241"/>
    </source>
</evidence>
<keyword evidence="3" id="KW-0489">Methyltransferase</keyword>
<proteinExistence type="predicted"/>
<dbReference type="SUPFAM" id="SSF53335">
    <property type="entry name" value="S-adenosyl-L-methionine-dependent methyltransferases"/>
    <property type="match status" value="1"/>
</dbReference>
<dbReference type="GO" id="GO:0032259">
    <property type="term" value="P:methylation"/>
    <property type="evidence" value="ECO:0007669"/>
    <property type="project" value="UniProtKB-KW"/>
</dbReference>
<dbReference type="OrthoDB" id="9801692at2"/>
<organism evidence="3 4">
    <name type="scientific">Flavisphingopyxis soli</name>
    <dbReference type="NCBI Taxonomy" id="2601267"/>
    <lineage>
        <taxon>Bacteria</taxon>
        <taxon>Pseudomonadati</taxon>
        <taxon>Pseudomonadota</taxon>
        <taxon>Alphaproteobacteria</taxon>
        <taxon>Sphingomonadales</taxon>
        <taxon>Sphingopyxidaceae</taxon>
        <taxon>Flavisphingopyxis</taxon>
    </lineage>
</organism>
<sequence length="282" mass="30064">MTRFKTLRYAALASTIGAGIVLAACMPIDGAANETNPQGETSTALAAAVAAPSRTPANVARDRYRHPAETLAWFGVKPSDTVVEIWPGGGWYSEILAPYSAAGGGKLTVVGPWPNGVNSVRKLEQANPAAFATINYAAFPAADGAPKVPDGSADVVLTFRNVHNWRFGGVDAAQANFNAMFAMLKPGGTLGVVEHRLPEDMASALEEKSGYMKKSSVIAFARAAGFDFAGESDINANLRDTHDYPDGVWTLPPTYQLKDVDRAKYAAIGESDRMTLKFRKPR</sequence>
<dbReference type="PIRSF" id="PIRSF031679">
    <property type="entry name" value="Mtase_Alr7345_prd"/>
    <property type="match status" value="1"/>
</dbReference>
<keyword evidence="1" id="KW-0732">Signal</keyword>
<dbReference type="PROSITE" id="PS51257">
    <property type="entry name" value="PROKAR_LIPOPROTEIN"/>
    <property type="match status" value="1"/>
</dbReference>
<evidence type="ECO:0000313" key="3">
    <source>
        <dbReference type="EMBL" id="TXC74152.1"/>
    </source>
</evidence>
<name>A0A5C6ULK9_9SPHN</name>
<protein>
    <submittedName>
        <fullName evidence="3">Class I SAM-dependent methyltransferase</fullName>
    </submittedName>
</protein>
<comment type="caution">
    <text evidence="3">The sequence shown here is derived from an EMBL/GenBank/DDBJ whole genome shotgun (WGS) entry which is preliminary data.</text>
</comment>